<protein>
    <submittedName>
        <fullName evidence="2">Uncharacterized protein lpmV</fullName>
    </submittedName>
</protein>
<dbReference type="AlphaFoldDB" id="D3X728"/>
<organism evidence="2">
    <name type="scientific">Streptomyces sp. SN-1061M</name>
    <dbReference type="NCBI Taxonomy" id="722721"/>
    <lineage>
        <taxon>Bacteria</taxon>
        <taxon>Bacillati</taxon>
        <taxon>Actinomycetota</taxon>
        <taxon>Actinomycetes</taxon>
        <taxon>Kitasatosporales</taxon>
        <taxon>Streptomycetaceae</taxon>
        <taxon>Streptomyces</taxon>
    </lineage>
</organism>
<feature type="coiled-coil region" evidence="1">
    <location>
        <begin position="313"/>
        <end position="364"/>
    </location>
</feature>
<dbReference type="EMBL" id="GU219978">
    <property type="protein sequence ID" value="ADC96670.1"/>
    <property type="molecule type" value="Genomic_DNA"/>
</dbReference>
<evidence type="ECO:0000256" key="1">
    <source>
        <dbReference type="SAM" id="Coils"/>
    </source>
</evidence>
<sequence>MRSDVGATQPSAVVRVDDKQLNVLRWYESRLGAHPADRSWPEGAVVVLGSDLLPDDDDLTALGCRALARISPRDLRTGAAERSSVPASARYVLVIAARKEFDLRLAQDIVDFERRIGVPVGTLPAGSAGELRFMLRRMELARRVRAGRHVVVDAADSSAVLGDAAAFEDPGAQDLHSISVYGHGNESHIKIGARFICAHSTSGFPDRDCACAEHDLRLCRLDEVRCVWIHLGSCGALIPDWRRSVPPTNFVDTFASSYAATVCGSLYRMPTSRGAIVAHELNQLGGAAPGDDDVSAGTLCLGDPILLRYTDRVVDKQRTVTRLGAELERVESELTLWTEDRERLRALTRTVEDARDKVTALRMASGSGARAALDTGASRIDGASGWAARAARTLSAANERKLYGETARAEFNRCLARMTDLADRFEQELVPLVASASVIGARDVERAMKSGLLFAATRSKELCSCRLCGLPVHVSTAGGVASGRESFWARCDVCGHLASSPDGARFPLVTVEGQGVGVRFFGARIDRVARVVLDVDDGVGFLHTRTVHEIAAGDEARVRCDPSRSGPSLRVRALVVSGFAMWFARATVPSAELLGSVPP</sequence>
<keyword evidence="1" id="KW-0175">Coiled coil</keyword>
<proteinExistence type="predicted"/>
<gene>
    <name evidence="2" type="primary">lpmV</name>
</gene>
<accession>D3X728</accession>
<reference evidence="2" key="1">
    <citation type="journal article" date="2010" name="ChemBioChem">
        <title>Analysis of the liposidomycin gene cluster leads to the identification of new caprazamycin derivatives.</title>
        <authorList>
            <person name="Kaysser L."/>
            <person name="Siebenberg S."/>
            <person name="Kammerer B."/>
            <person name="Gust B."/>
        </authorList>
    </citation>
    <scope>NUCLEOTIDE SEQUENCE</scope>
</reference>
<name>D3X728_9ACTN</name>
<evidence type="ECO:0000313" key="2">
    <source>
        <dbReference type="EMBL" id="ADC96670.1"/>
    </source>
</evidence>